<organism evidence="1 2">
    <name type="scientific">Vibrio aestuarianus</name>
    <dbReference type="NCBI Taxonomy" id="28171"/>
    <lineage>
        <taxon>Bacteria</taxon>
        <taxon>Pseudomonadati</taxon>
        <taxon>Pseudomonadota</taxon>
        <taxon>Gammaproteobacteria</taxon>
        <taxon>Vibrionales</taxon>
        <taxon>Vibrionaceae</taxon>
        <taxon>Vibrio</taxon>
    </lineage>
</organism>
<gene>
    <name evidence="1" type="ORF">VAE063_950040</name>
</gene>
<sequence>MLALRYYHLLIQMQSRETTLNNSGLLTMAIALFIPKQLEVAGRRQVSSSP</sequence>
<keyword evidence="2" id="KW-1185">Reference proteome</keyword>
<evidence type="ECO:0000313" key="1">
    <source>
        <dbReference type="EMBL" id="CAH8231754.1"/>
    </source>
</evidence>
<protein>
    <submittedName>
        <fullName evidence="1">Uncharacterized protein</fullName>
    </submittedName>
</protein>
<dbReference type="EMBL" id="CALYLK010000136">
    <property type="protein sequence ID" value="CAH8231754.1"/>
    <property type="molecule type" value="Genomic_DNA"/>
</dbReference>
<accession>A0ABN8TV21</accession>
<proteinExistence type="predicted"/>
<reference evidence="1" key="1">
    <citation type="submission" date="2022-06" db="EMBL/GenBank/DDBJ databases">
        <authorList>
            <person name="Goudenege D."/>
            <person name="Le Roux F."/>
        </authorList>
    </citation>
    <scope>NUCLEOTIDE SEQUENCE</scope>
    <source>
        <strain evidence="1">12-063</strain>
    </source>
</reference>
<dbReference type="Proteomes" id="UP001152658">
    <property type="component" value="Unassembled WGS sequence"/>
</dbReference>
<evidence type="ECO:0000313" key="2">
    <source>
        <dbReference type="Proteomes" id="UP001152658"/>
    </source>
</evidence>
<comment type="caution">
    <text evidence="1">The sequence shown here is derived from an EMBL/GenBank/DDBJ whole genome shotgun (WGS) entry which is preliminary data.</text>
</comment>
<name>A0ABN8TV21_9VIBR</name>